<dbReference type="InterPro" id="IPR005693">
    <property type="entry name" value="Mce"/>
</dbReference>
<dbReference type="NCBIfam" id="TIGR00996">
    <property type="entry name" value="Mtu_fam_mce"/>
    <property type="match status" value="1"/>
</dbReference>
<dbReference type="InterPro" id="IPR024516">
    <property type="entry name" value="Mce_C"/>
</dbReference>
<keyword evidence="5" id="KW-1185">Reference proteome</keyword>
<dbReference type="AlphaFoldDB" id="A0A9Y2IE66"/>
<dbReference type="Pfam" id="PF02470">
    <property type="entry name" value="MlaD"/>
    <property type="match status" value="1"/>
</dbReference>
<dbReference type="InterPro" id="IPR003399">
    <property type="entry name" value="Mce/MlaD"/>
</dbReference>
<dbReference type="EMBL" id="CP127294">
    <property type="protein sequence ID" value="WIX78427.1"/>
    <property type="molecule type" value="Genomic_DNA"/>
</dbReference>
<evidence type="ECO:0000313" key="4">
    <source>
        <dbReference type="EMBL" id="WIX78427.1"/>
    </source>
</evidence>
<feature type="domain" description="Mammalian cell entry C-terminal" evidence="3">
    <location>
        <begin position="125"/>
        <end position="346"/>
    </location>
</feature>
<feature type="compositionally biased region" description="Basic and acidic residues" evidence="1">
    <location>
        <begin position="336"/>
        <end position="345"/>
    </location>
</feature>
<dbReference type="GO" id="GO:0051701">
    <property type="term" value="P:biological process involved in interaction with host"/>
    <property type="evidence" value="ECO:0007669"/>
    <property type="project" value="TreeGrafter"/>
</dbReference>
<accession>A0A9Y2IE66</accession>
<dbReference type="PANTHER" id="PTHR33371">
    <property type="entry name" value="INTERMEMBRANE PHOSPHOLIPID TRANSPORT SYSTEM BINDING PROTEIN MLAD-RELATED"/>
    <property type="match status" value="1"/>
</dbReference>
<protein>
    <submittedName>
        <fullName evidence="4">MCE family protein</fullName>
    </submittedName>
</protein>
<dbReference type="InterPro" id="IPR052336">
    <property type="entry name" value="MlaD_Phospholipid_Transporter"/>
</dbReference>
<feature type="domain" description="Mce/MlaD" evidence="2">
    <location>
        <begin position="45"/>
        <end position="118"/>
    </location>
</feature>
<dbReference type="GO" id="GO:0005576">
    <property type="term" value="C:extracellular region"/>
    <property type="evidence" value="ECO:0007669"/>
    <property type="project" value="TreeGrafter"/>
</dbReference>
<evidence type="ECO:0000256" key="1">
    <source>
        <dbReference type="SAM" id="MobiDB-lite"/>
    </source>
</evidence>
<dbReference type="PANTHER" id="PTHR33371:SF19">
    <property type="entry name" value="MCE-FAMILY PROTEIN MCE4A"/>
    <property type="match status" value="1"/>
</dbReference>
<dbReference type="RefSeq" id="WP_285969145.1">
    <property type="nucleotide sequence ID" value="NZ_CP127294.1"/>
</dbReference>
<gene>
    <name evidence="4" type="ORF">QRX50_44950</name>
</gene>
<evidence type="ECO:0000259" key="3">
    <source>
        <dbReference type="Pfam" id="PF11887"/>
    </source>
</evidence>
<dbReference type="Proteomes" id="UP001236014">
    <property type="component" value="Chromosome"/>
</dbReference>
<evidence type="ECO:0000313" key="5">
    <source>
        <dbReference type="Proteomes" id="UP001236014"/>
    </source>
</evidence>
<sequence length="464" mass="49091">MSTRRETLKRLRYQVLGLVFLVVAALFFTTTIAIYKKVFTPVTLVKLETDHVGSQLRTGGDVKVRGLLVGEIRSVTAKGDHAELELALQPDKIGEIPSNVSARLLPKTLFGERYVALQLPGKPAAHIEAGDVIPQDRSSTAIELEQVLDDVMPLLQAVQPEKLSSTLSAVSTALDGRGKQLGQTLVNLSDYLGQLNPSLPDLKADITGLADVSATYDKAAPDLLDALADLTTTTQTIVEKRQGLSDVYASVSAASADLTSFLDVNKDNLIRLTTAVQPTLDVLAKYAPEYPCLLKQLAASVPEAELAFGKGTAHPEVSRVTIEFSASRGKYLPGVDEPKYDDKRGPRCYPQVPKPGYWPQYPPDGAVKDGSSKPAPPHSPAESLPGEITSGAITSNTVAGRGNGDGGGGGGESGGAPSIFGSTDEQDLIDLLASSAMKTTPDQVPGWAGLLVGPLYRGAEVELK</sequence>
<reference evidence="4 5" key="1">
    <citation type="submission" date="2023-06" db="EMBL/GenBank/DDBJ databases">
        <authorList>
            <person name="Oyuntsetseg B."/>
            <person name="Kim S.B."/>
        </authorList>
    </citation>
    <scope>NUCLEOTIDE SEQUENCE [LARGE SCALE GENOMIC DNA]</scope>
    <source>
        <strain evidence="4 5">2-15</strain>
    </source>
</reference>
<dbReference type="KEGG" id="acab:QRX50_44950"/>
<evidence type="ECO:0000259" key="2">
    <source>
        <dbReference type="Pfam" id="PF02470"/>
    </source>
</evidence>
<feature type="region of interest" description="Disordered" evidence="1">
    <location>
        <begin position="333"/>
        <end position="422"/>
    </location>
</feature>
<feature type="compositionally biased region" description="Gly residues" evidence="1">
    <location>
        <begin position="401"/>
        <end position="414"/>
    </location>
</feature>
<proteinExistence type="predicted"/>
<dbReference type="Pfam" id="PF11887">
    <property type="entry name" value="Mce4_CUP1"/>
    <property type="match status" value="1"/>
</dbReference>
<organism evidence="4 5">
    <name type="scientific">Amycolatopsis carbonis</name>
    <dbReference type="NCBI Taxonomy" id="715471"/>
    <lineage>
        <taxon>Bacteria</taxon>
        <taxon>Bacillati</taxon>
        <taxon>Actinomycetota</taxon>
        <taxon>Actinomycetes</taxon>
        <taxon>Pseudonocardiales</taxon>
        <taxon>Pseudonocardiaceae</taxon>
        <taxon>Amycolatopsis</taxon>
    </lineage>
</organism>
<name>A0A9Y2IE66_9PSEU</name>